<dbReference type="GO" id="GO:0033897">
    <property type="term" value="F:ribonuclease T2 activity"/>
    <property type="evidence" value="ECO:0007669"/>
    <property type="project" value="InterPro"/>
</dbReference>
<sequence>MNTTRSRMLWEYHPKRDSALLSTYYKLWRLPESSPMASKVYQLSQIQDAMSAKHGQHVTLNCKHDQLDEHGISGTLRAAHGQTNRFSTGPAHIHLLRPPLYR</sequence>
<dbReference type="GO" id="GO:0003723">
    <property type="term" value="F:RNA binding"/>
    <property type="evidence" value="ECO:0007669"/>
    <property type="project" value="InterPro"/>
</dbReference>
<dbReference type="AlphaFoldDB" id="A0A1J9QLU2"/>
<proteinExistence type="predicted"/>
<dbReference type="SUPFAM" id="SSF55895">
    <property type="entry name" value="Ribonuclease Rh-like"/>
    <property type="match status" value="1"/>
</dbReference>
<dbReference type="EMBL" id="LGRN01000078">
    <property type="protein sequence ID" value="OJD17151.1"/>
    <property type="molecule type" value="Genomic_DNA"/>
</dbReference>
<reference evidence="1 2" key="1">
    <citation type="submission" date="2015-07" db="EMBL/GenBank/DDBJ databases">
        <title>Emmonsia species relationships and genome sequence.</title>
        <authorList>
            <consortium name="The Broad Institute Genomics Platform"/>
            <person name="Cuomo C.A."/>
            <person name="Munoz J.F."/>
            <person name="Imamovic A."/>
            <person name="Priest M.E."/>
            <person name="Young S."/>
            <person name="Clay O.K."/>
            <person name="McEwen J.G."/>
        </authorList>
    </citation>
    <scope>NUCLEOTIDE SEQUENCE [LARGE SCALE GENOMIC DNA]</scope>
    <source>
        <strain evidence="1 2">UAMH 9510</strain>
    </source>
</reference>
<dbReference type="InterPro" id="IPR036430">
    <property type="entry name" value="RNase_T2-like_sf"/>
</dbReference>
<organism evidence="1 2">
    <name type="scientific">Emergomyces pasteurianus Ep9510</name>
    <dbReference type="NCBI Taxonomy" id="1447872"/>
    <lineage>
        <taxon>Eukaryota</taxon>
        <taxon>Fungi</taxon>
        <taxon>Dikarya</taxon>
        <taxon>Ascomycota</taxon>
        <taxon>Pezizomycotina</taxon>
        <taxon>Eurotiomycetes</taxon>
        <taxon>Eurotiomycetidae</taxon>
        <taxon>Onygenales</taxon>
        <taxon>Ajellomycetaceae</taxon>
        <taxon>Emergomyces</taxon>
    </lineage>
</organism>
<comment type="caution">
    <text evidence="1">The sequence shown here is derived from an EMBL/GenBank/DDBJ whole genome shotgun (WGS) entry which is preliminary data.</text>
</comment>
<dbReference type="VEuPathDB" id="FungiDB:AJ78_02745"/>
<gene>
    <name evidence="1" type="ORF">AJ78_02745</name>
</gene>
<evidence type="ECO:0000313" key="1">
    <source>
        <dbReference type="EMBL" id="OJD17151.1"/>
    </source>
</evidence>
<evidence type="ECO:0000313" key="2">
    <source>
        <dbReference type="Proteomes" id="UP000182235"/>
    </source>
</evidence>
<keyword evidence="2" id="KW-1185">Reference proteome</keyword>
<name>A0A1J9QLU2_9EURO</name>
<accession>A0A1J9QLU2</accession>
<protein>
    <submittedName>
        <fullName evidence="1">Uncharacterized protein</fullName>
    </submittedName>
</protein>
<dbReference type="Proteomes" id="UP000182235">
    <property type="component" value="Unassembled WGS sequence"/>
</dbReference>